<dbReference type="EMBL" id="JASODW010000001">
    <property type="protein sequence ID" value="MDK6274149.1"/>
    <property type="molecule type" value="Genomic_DNA"/>
</dbReference>
<dbReference type="Gene3D" id="3.40.50.1390">
    <property type="entry name" value="Resolvase, N-terminal catalytic domain"/>
    <property type="match status" value="1"/>
</dbReference>
<dbReference type="InterPro" id="IPR036162">
    <property type="entry name" value="Resolvase-like_N_sf"/>
</dbReference>
<protein>
    <recommendedName>
        <fullName evidence="4">Resolvase</fullName>
    </recommendedName>
</protein>
<feature type="non-terminal residue" evidence="2">
    <location>
        <position position="1"/>
    </location>
</feature>
<organism evidence="2 3">
    <name type="scientific">Pseudoglutamicibacter cumminsii</name>
    <dbReference type="NCBI Taxonomy" id="156979"/>
    <lineage>
        <taxon>Bacteria</taxon>
        <taxon>Bacillati</taxon>
        <taxon>Actinomycetota</taxon>
        <taxon>Actinomycetes</taxon>
        <taxon>Micrococcales</taxon>
        <taxon>Micrococcaceae</taxon>
        <taxon>Pseudoglutamicibacter</taxon>
    </lineage>
</organism>
<dbReference type="InterPro" id="IPR009057">
    <property type="entry name" value="Homeodomain-like_sf"/>
</dbReference>
<name>A0AAP4C525_9MICC</name>
<evidence type="ECO:0008006" key="4">
    <source>
        <dbReference type="Google" id="ProtNLM"/>
    </source>
</evidence>
<proteinExistence type="inferred from homology"/>
<gene>
    <name evidence="2" type="ORF">QP116_00005</name>
</gene>
<dbReference type="GO" id="GO:0003677">
    <property type="term" value="F:DNA binding"/>
    <property type="evidence" value="ECO:0007669"/>
    <property type="project" value="InterPro"/>
</dbReference>
<dbReference type="Proteomes" id="UP001240483">
    <property type="component" value="Unassembled WGS sequence"/>
</dbReference>
<comment type="caution">
    <text evidence="2">The sequence shown here is derived from an EMBL/GenBank/DDBJ whole genome shotgun (WGS) entry which is preliminary data.</text>
</comment>
<evidence type="ECO:0000313" key="3">
    <source>
        <dbReference type="Proteomes" id="UP001240483"/>
    </source>
</evidence>
<dbReference type="GO" id="GO:0000150">
    <property type="term" value="F:DNA strand exchange activity"/>
    <property type="evidence" value="ECO:0007669"/>
    <property type="project" value="InterPro"/>
</dbReference>
<evidence type="ECO:0000256" key="1">
    <source>
        <dbReference type="ARBA" id="ARBA00009913"/>
    </source>
</evidence>
<accession>A0AAP4C525</accession>
<evidence type="ECO:0000313" key="2">
    <source>
        <dbReference type="EMBL" id="MDK6274149.1"/>
    </source>
</evidence>
<sequence length="116" mass="12617">ARLGLAHVRNAQLSEPLQRAVGVPHTLQHAERSLILGLALALAEDRRRDISCKTKNGLEAARKRGKVGGRPRVIDDDKRAIILSRREKGESIRVIARVLDVSVGSVNAVLAEESAE</sequence>
<comment type="similarity">
    <text evidence="1">Belongs to the site-specific recombinase resolvase family.</text>
</comment>
<dbReference type="AlphaFoldDB" id="A0AAP4C525"/>
<reference evidence="2" key="1">
    <citation type="submission" date="2023-05" db="EMBL/GenBank/DDBJ databases">
        <title>Cataloging the Phylogenetic Diversity of Human Bladder Bacteria.</title>
        <authorList>
            <person name="Du J."/>
        </authorList>
    </citation>
    <scope>NUCLEOTIDE SEQUENCE</scope>
    <source>
        <strain evidence="2">UMB9978</strain>
    </source>
</reference>
<dbReference type="SUPFAM" id="SSF46689">
    <property type="entry name" value="Homeodomain-like"/>
    <property type="match status" value="1"/>
</dbReference>